<evidence type="ECO:0000256" key="4">
    <source>
        <dbReference type="ARBA" id="ARBA00012173"/>
    </source>
</evidence>
<dbReference type="NCBIfam" id="NF005701">
    <property type="entry name" value="PRK07512.1"/>
    <property type="match status" value="1"/>
</dbReference>
<evidence type="ECO:0000256" key="11">
    <source>
        <dbReference type="RuleBase" id="RU362049"/>
    </source>
</evidence>
<evidence type="ECO:0000256" key="10">
    <source>
        <dbReference type="NCBIfam" id="TIGR00551"/>
    </source>
</evidence>
<dbReference type="PANTHER" id="PTHR42716:SF2">
    <property type="entry name" value="L-ASPARTATE OXIDASE, CHLOROPLASTIC"/>
    <property type="match status" value="1"/>
</dbReference>
<dbReference type="InterPro" id="IPR005288">
    <property type="entry name" value="NadB"/>
</dbReference>
<dbReference type="EC" id="1.4.3.16" evidence="4 10"/>
<dbReference type="InterPro" id="IPR003953">
    <property type="entry name" value="FAD-dep_OxRdtase_2_FAD-bd"/>
</dbReference>
<dbReference type="Gene3D" id="3.90.700.10">
    <property type="entry name" value="Succinate dehydrogenase/fumarate reductase flavoprotein, catalytic domain"/>
    <property type="match status" value="1"/>
</dbReference>
<comment type="pathway">
    <text evidence="2 11">Cofactor biosynthesis; NAD(+) biosynthesis; iminoaspartate from L-aspartate (oxidase route): step 1/1.</text>
</comment>
<dbReference type="Proteomes" id="UP000324738">
    <property type="component" value="Unassembled WGS sequence"/>
</dbReference>
<evidence type="ECO:0000259" key="12">
    <source>
        <dbReference type="Pfam" id="PF00890"/>
    </source>
</evidence>
<comment type="similarity">
    <text evidence="3 11">Belongs to the FAD-dependent oxidoreductase 2 family. NadB subfamily.</text>
</comment>
<dbReference type="InterPro" id="IPR037099">
    <property type="entry name" value="Fum_R/Succ_DH_flav-like_C_sf"/>
</dbReference>
<evidence type="ECO:0000256" key="5">
    <source>
        <dbReference type="ARBA" id="ARBA00022630"/>
    </source>
</evidence>
<dbReference type="InterPro" id="IPR036188">
    <property type="entry name" value="FAD/NAD-bd_sf"/>
</dbReference>
<gene>
    <name evidence="14" type="ORF">FPY71_02980</name>
</gene>
<feature type="domain" description="Fumarate reductase/succinate dehydrogenase flavoprotein-like C-terminal" evidence="13">
    <location>
        <begin position="449"/>
        <end position="474"/>
    </location>
</feature>
<comment type="function">
    <text evidence="11">Catalyzes the oxidation of L-aspartate to iminoaspartate.</text>
</comment>
<dbReference type="AlphaFoldDB" id="A0A5B0DZ65"/>
<keyword evidence="15" id="KW-1185">Reference proteome</keyword>
<sequence>MTASLTGQPVIVGAGLAGMLTALSLDQPCVLLSQEGAGTVSSSVLAQGGVAVAIGADDSLASHLADTLAAGDGLCNRHMAEAILAQGPAALQRLIRLGVVFDTDAAGGLLLGLEAAHQHKRIVHARGDGTGAEIVRALAAAVRATPRINVLEGWTARRLLLNGGRVAGVLAATPEGANVLRTEKVVLACGGLGSLFAASTNPQGSIGGGLALAARAGAVIADPEMVQFHPTALDIAAFPLPLVSEAVRGEGAVLVNDAGERFMADIAGQELAPRDVVARHIHEQILQGRGVFLDARQVLGEHFSRRFPAIAARCTSVGLDPSRDLIPVRPAAHYHMGGVAVDLHGRSSVSGLWAVGEVASTGLHGANRLASNSLLEAAVLAPMVAGDVAAAVHQGLDCADAEPLPVEKCLVAVRSILTREAGLSRTETGLSNALRALEPLVASSDAALTGLLLVAGALERRESRGAHWRADYPMPGEARRTFLTMQDAISIAGRSNQPAMQMTA</sequence>
<dbReference type="GO" id="GO:0034628">
    <property type="term" value="P:'de novo' NAD+ biosynthetic process from L-aspartate"/>
    <property type="evidence" value="ECO:0007669"/>
    <property type="project" value="TreeGrafter"/>
</dbReference>
<dbReference type="SUPFAM" id="SSF46977">
    <property type="entry name" value="Succinate dehydrogenase/fumarate reductase flavoprotein C-terminal domain"/>
    <property type="match status" value="1"/>
</dbReference>
<evidence type="ECO:0000256" key="6">
    <source>
        <dbReference type="ARBA" id="ARBA00022642"/>
    </source>
</evidence>
<feature type="domain" description="FAD-dependent oxidoreductase 2 FAD-binding" evidence="12">
    <location>
        <begin position="10"/>
        <end position="374"/>
    </location>
</feature>
<evidence type="ECO:0000256" key="2">
    <source>
        <dbReference type="ARBA" id="ARBA00004950"/>
    </source>
</evidence>
<dbReference type="UniPathway" id="UPA00253">
    <property type="reaction ID" value="UER00326"/>
</dbReference>
<dbReference type="PANTHER" id="PTHR42716">
    <property type="entry name" value="L-ASPARTATE OXIDASE"/>
    <property type="match status" value="1"/>
</dbReference>
<keyword evidence="6 11" id="KW-0662">Pyridine nucleotide biosynthesis</keyword>
<dbReference type="Pfam" id="PF00890">
    <property type="entry name" value="FAD_binding_2"/>
    <property type="match status" value="1"/>
</dbReference>
<evidence type="ECO:0000256" key="3">
    <source>
        <dbReference type="ARBA" id="ARBA00008562"/>
    </source>
</evidence>
<protein>
    <recommendedName>
        <fullName evidence="4 10">L-aspartate oxidase</fullName>
        <ecNumber evidence="4 10">1.4.3.16</ecNumber>
    </recommendedName>
</protein>
<name>A0A5B0DZ65_9HYPH</name>
<evidence type="ECO:0000256" key="7">
    <source>
        <dbReference type="ARBA" id="ARBA00022827"/>
    </source>
</evidence>
<evidence type="ECO:0000256" key="8">
    <source>
        <dbReference type="ARBA" id="ARBA00023002"/>
    </source>
</evidence>
<comment type="cofactor">
    <cofactor evidence="1 11">
        <name>FAD</name>
        <dbReference type="ChEBI" id="CHEBI:57692"/>
    </cofactor>
</comment>
<comment type="subcellular location">
    <subcellularLocation>
        <location evidence="11">Cytoplasm</location>
    </subcellularLocation>
</comment>
<evidence type="ECO:0000259" key="13">
    <source>
        <dbReference type="Pfam" id="PF02910"/>
    </source>
</evidence>
<reference evidence="14 15" key="1">
    <citation type="submission" date="2019-08" db="EMBL/GenBank/DDBJ databases">
        <title>Aureimonas fodiniaquatilis sp. nov., isolated from a coal mine wastewater.</title>
        <authorList>
            <person name="Kim W."/>
        </authorList>
    </citation>
    <scope>NUCLEOTIDE SEQUENCE [LARGE SCALE GENOMIC DNA]</scope>
    <source>
        <strain evidence="14 15">CAU 1482</strain>
    </source>
</reference>
<dbReference type="Pfam" id="PF02910">
    <property type="entry name" value="Succ_DH_flav_C"/>
    <property type="match status" value="1"/>
</dbReference>
<evidence type="ECO:0000256" key="1">
    <source>
        <dbReference type="ARBA" id="ARBA00001974"/>
    </source>
</evidence>
<dbReference type="FunFam" id="3.90.700.10:FF:000002">
    <property type="entry name" value="L-aspartate oxidase"/>
    <property type="match status" value="1"/>
</dbReference>
<dbReference type="EMBL" id="VTWH01000001">
    <property type="protein sequence ID" value="KAA0972094.1"/>
    <property type="molecule type" value="Genomic_DNA"/>
</dbReference>
<dbReference type="GO" id="GO:0005737">
    <property type="term" value="C:cytoplasm"/>
    <property type="evidence" value="ECO:0007669"/>
    <property type="project" value="UniProtKB-SubCell"/>
</dbReference>
<comment type="catalytic activity">
    <reaction evidence="9">
        <text>L-aspartate + O2 = iminosuccinate + H2O2</text>
        <dbReference type="Rhea" id="RHEA:25876"/>
        <dbReference type="ChEBI" id="CHEBI:15379"/>
        <dbReference type="ChEBI" id="CHEBI:16240"/>
        <dbReference type="ChEBI" id="CHEBI:29991"/>
        <dbReference type="ChEBI" id="CHEBI:77875"/>
        <dbReference type="EC" id="1.4.3.16"/>
    </reaction>
    <physiologicalReaction direction="left-to-right" evidence="9">
        <dbReference type="Rhea" id="RHEA:25877"/>
    </physiologicalReaction>
</comment>
<dbReference type="SUPFAM" id="SSF51905">
    <property type="entry name" value="FAD/NAD(P)-binding domain"/>
    <property type="match status" value="1"/>
</dbReference>
<comment type="caution">
    <text evidence="14">The sequence shown here is derived from an EMBL/GenBank/DDBJ whole genome shotgun (WGS) entry which is preliminary data.</text>
</comment>
<evidence type="ECO:0000256" key="9">
    <source>
        <dbReference type="ARBA" id="ARBA00048305"/>
    </source>
</evidence>
<dbReference type="RefSeq" id="WP_149297483.1">
    <property type="nucleotide sequence ID" value="NZ_VTWH01000001.1"/>
</dbReference>
<keyword evidence="8 11" id="KW-0560">Oxidoreductase</keyword>
<keyword evidence="7 11" id="KW-0274">FAD</keyword>
<dbReference type="Gene3D" id="1.20.58.100">
    <property type="entry name" value="Fumarate reductase/succinate dehydrogenase flavoprotein-like, C-terminal domain"/>
    <property type="match status" value="1"/>
</dbReference>
<organism evidence="14 15">
    <name type="scientific">Aureimonas fodinaquatilis</name>
    <dbReference type="NCBI Taxonomy" id="2565783"/>
    <lineage>
        <taxon>Bacteria</taxon>
        <taxon>Pseudomonadati</taxon>
        <taxon>Pseudomonadota</taxon>
        <taxon>Alphaproteobacteria</taxon>
        <taxon>Hyphomicrobiales</taxon>
        <taxon>Aurantimonadaceae</taxon>
        <taxon>Aureimonas</taxon>
    </lineage>
</organism>
<dbReference type="Gene3D" id="3.50.50.60">
    <property type="entry name" value="FAD/NAD(P)-binding domain"/>
    <property type="match status" value="1"/>
</dbReference>
<accession>A0A5B0DZ65</accession>
<dbReference type="GO" id="GO:0008734">
    <property type="term" value="F:L-aspartate oxidase activity"/>
    <property type="evidence" value="ECO:0007669"/>
    <property type="project" value="UniProtKB-UniRule"/>
</dbReference>
<dbReference type="InterPro" id="IPR027477">
    <property type="entry name" value="Succ_DH/fumarate_Rdtase_cat_sf"/>
</dbReference>
<evidence type="ECO:0000313" key="14">
    <source>
        <dbReference type="EMBL" id="KAA0972094.1"/>
    </source>
</evidence>
<dbReference type="SUPFAM" id="SSF56425">
    <property type="entry name" value="Succinate dehydrogenase/fumarate reductase flavoprotein, catalytic domain"/>
    <property type="match status" value="1"/>
</dbReference>
<dbReference type="OrthoDB" id="9806724at2"/>
<keyword evidence="5 11" id="KW-0285">Flavoprotein</keyword>
<dbReference type="PRINTS" id="PR00368">
    <property type="entry name" value="FADPNR"/>
</dbReference>
<evidence type="ECO:0000313" key="15">
    <source>
        <dbReference type="Proteomes" id="UP000324738"/>
    </source>
</evidence>
<dbReference type="NCBIfam" id="TIGR00551">
    <property type="entry name" value="nadB"/>
    <property type="match status" value="1"/>
</dbReference>
<proteinExistence type="inferred from homology"/>
<dbReference type="InterPro" id="IPR015939">
    <property type="entry name" value="Fum_Rdtase/Succ_DH_flav-like_C"/>
</dbReference>